<evidence type="ECO:0000313" key="6">
    <source>
        <dbReference type="EMBL" id="TWE09982.1"/>
    </source>
</evidence>
<dbReference type="OrthoDB" id="9806768at2"/>
<keyword evidence="7" id="KW-1185">Reference proteome</keyword>
<keyword evidence="2" id="KW-0560">Oxidoreductase</keyword>
<reference evidence="6 7" key="1">
    <citation type="submission" date="2019-06" db="EMBL/GenBank/DDBJ databases">
        <title>Sequencing the genomes of 1000 actinobacteria strains.</title>
        <authorList>
            <person name="Klenk H.-P."/>
        </authorList>
    </citation>
    <scope>NUCLEOTIDE SEQUENCE [LARGE SCALE GENOMIC DNA]</scope>
    <source>
        <strain evidence="6 7">DSM 19560</strain>
    </source>
</reference>
<name>A0A561E302_9MICO</name>
<dbReference type="Gene3D" id="1.10.620.20">
    <property type="entry name" value="Ribonucleotide Reductase, subunit A"/>
    <property type="match status" value="1"/>
</dbReference>
<evidence type="ECO:0000256" key="1">
    <source>
        <dbReference type="ARBA" id="ARBA00012710"/>
    </source>
</evidence>
<dbReference type="RefSeq" id="WP_145228724.1">
    <property type="nucleotide sequence ID" value="NZ_VIVQ01000002.1"/>
</dbReference>
<comment type="caution">
    <text evidence="6">The sequence shown here is derived from an EMBL/GenBank/DDBJ whole genome shotgun (WGS) entry which is preliminary data.</text>
</comment>
<dbReference type="EMBL" id="VIVQ01000002">
    <property type="protein sequence ID" value="TWE09982.1"/>
    <property type="molecule type" value="Genomic_DNA"/>
</dbReference>
<gene>
    <name evidence="6" type="ORF">BKA23_2328</name>
</gene>
<dbReference type="InterPro" id="IPR003430">
    <property type="entry name" value="Phenol_Hydrox"/>
</dbReference>
<evidence type="ECO:0000256" key="2">
    <source>
        <dbReference type="ARBA" id="ARBA00023002"/>
    </source>
</evidence>
<dbReference type="Pfam" id="PF02332">
    <property type="entry name" value="Phenol_Hydrox"/>
    <property type="match status" value="1"/>
</dbReference>
<dbReference type="GO" id="GO:0016709">
    <property type="term" value="F:oxidoreductase activity, acting on paired donors, with incorporation or reduction of molecular oxygen, NAD(P)H as one donor, and incorporation of one atom of oxygen"/>
    <property type="evidence" value="ECO:0007669"/>
    <property type="project" value="InterPro"/>
</dbReference>
<evidence type="ECO:0000313" key="7">
    <source>
        <dbReference type="Proteomes" id="UP000318297"/>
    </source>
</evidence>
<feature type="region of interest" description="Disordered" evidence="5">
    <location>
        <begin position="1"/>
        <end position="20"/>
    </location>
</feature>
<accession>A0A561E302</accession>
<evidence type="ECO:0000256" key="4">
    <source>
        <dbReference type="ARBA" id="ARBA00048941"/>
    </source>
</evidence>
<keyword evidence="3 6" id="KW-0503">Monooxygenase</keyword>
<comment type="catalytic activity">
    <reaction evidence="4">
        <text>propane + NADH + O2 + H(+) = propan-2-ol + NAD(+) + H2O</text>
        <dbReference type="Rhea" id="RHEA:49992"/>
        <dbReference type="ChEBI" id="CHEBI:15377"/>
        <dbReference type="ChEBI" id="CHEBI:15378"/>
        <dbReference type="ChEBI" id="CHEBI:15379"/>
        <dbReference type="ChEBI" id="CHEBI:17824"/>
        <dbReference type="ChEBI" id="CHEBI:32879"/>
        <dbReference type="ChEBI" id="CHEBI:57540"/>
        <dbReference type="ChEBI" id="CHEBI:57945"/>
        <dbReference type="EC" id="1.14.13.227"/>
    </reaction>
</comment>
<dbReference type="InterPro" id="IPR012348">
    <property type="entry name" value="RNR-like"/>
</dbReference>
<dbReference type="InterPro" id="IPR009078">
    <property type="entry name" value="Ferritin-like_SF"/>
</dbReference>
<proteinExistence type="predicted"/>
<dbReference type="PIRSF" id="PIRSF000040">
    <property type="entry name" value="MMOH_comp"/>
    <property type="match status" value="1"/>
</dbReference>
<dbReference type="AlphaFoldDB" id="A0A561E302"/>
<evidence type="ECO:0000256" key="5">
    <source>
        <dbReference type="SAM" id="MobiDB-lite"/>
    </source>
</evidence>
<dbReference type="InterPro" id="IPR012078">
    <property type="entry name" value="MP_mOase_hydro"/>
</dbReference>
<sequence length="353" mass="39829">MNDQPVDLGTDHVAPRKPRQRKMRTFSAFGDVRRLPSEYEVVTHAQNWNTRANKSSVFEQNPSSPGNLWFLTYREHSPLSAPDWEGFRDPDKIAYRSYVNLQATEQTKLDGVLEQYADADRTLDPDQVTRLGMVMTPSRYLVHGFQQAEAYIGFIGPTSYVTSAAGYANADFLRRVTTIAYRTRSLQLAHPTSGIGTDERRLWETHPAWQPAREAIERALIAYDWGESFTSLNAVLAPTLDDFLLRQLGDVSRAAGDEQTWLVSSLLRADSARRDRWSAALVRYALEQRPGNEKPLRKWIDRWSERADEAVAALAPFLGRSTDDALAGVRESRAALHALMFDESTTPARAIGE</sequence>
<dbReference type="Proteomes" id="UP000318297">
    <property type="component" value="Unassembled WGS sequence"/>
</dbReference>
<dbReference type="SUPFAM" id="SSF47240">
    <property type="entry name" value="Ferritin-like"/>
    <property type="match status" value="1"/>
</dbReference>
<organism evidence="6 7">
    <name type="scientific">Rudaeicoccus suwonensis</name>
    <dbReference type="NCBI Taxonomy" id="657409"/>
    <lineage>
        <taxon>Bacteria</taxon>
        <taxon>Bacillati</taxon>
        <taxon>Actinomycetota</taxon>
        <taxon>Actinomycetes</taxon>
        <taxon>Micrococcales</taxon>
        <taxon>Dermacoccaceae</taxon>
        <taxon>Rudaeicoccus</taxon>
    </lineage>
</organism>
<protein>
    <recommendedName>
        <fullName evidence="1">propane 2-monooxygenase</fullName>
        <ecNumber evidence="1">1.14.13.227</ecNumber>
    </recommendedName>
</protein>
<evidence type="ECO:0000256" key="3">
    <source>
        <dbReference type="ARBA" id="ARBA00023033"/>
    </source>
</evidence>
<dbReference type="EC" id="1.14.13.227" evidence="1"/>